<dbReference type="EMBL" id="GEDG01038685">
    <property type="protein sequence ID" value="JAP07470.1"/>
    <property type="molecule type" value="Transcribed_RNA"/>
</dbReference>
<organism evidence="1">
    <name type="scientific">Solanum chacoense</name>
    <name type="common">Chaco potato</name>
    <dbReference type="NCBI Taxonomy" id="4108"/>
    <lineage>
        <taxon>Eukaryota</taxon>
        <taxon>Viridiplantae</taxon>
        <taxon>Streptophyta</taxon>
        <taxon>Embryophyta</taxon>
        <taxon>Tracheophyta</taxon>
        <taxon>Spermatophyta</taxon>
        <taxon>Magnoliopsida</taxon>
        <taxon>eudicotyledons</taxon>
        <taxon>Gunneridae</taxon>
        <taxon>Pentapetalae</taxon>
        <taxon>asterids</taxon>
        <taxon>lamiids</taxon>
        <taxon>Solanales</taxon>
        <taxon>Solanaceae</taxon>
        <taxon>Solanoideae</taxon>
        <taxon>Solaneae</taxon>
        <taxon>Solanum</taxon>
    </lineage>
</organism>
<sequence length="63" mass="7313">MNLCCLWSDLHFFQVVAIDRQNGPKLMSFQELSSRERGSKDSIIAFDKIKVLSIFSIRNFLAF</sequence>
<protein>
    <submittedName>
        <fullName evidence="1">Putative ovule protein</fullName>
    </submittedName>
</protein>
<reference evidence="1" key="1">
    <citation type="submission" date="2015-12" db="EMBL/GenBank/DDBJ databases">
        <title>Gene expression during late stages of embryo sac development: a critical building block for successful pollen-pistil interactions.</title>
        <authorList>
            <person name="Liu Y."/>
            <person name="Joly V."/>
            <person name="Sabar M."/>
            <person name="Matton D.P."/>
        </authorList>
    </citation>
    <scope>NUCLEOTIDE SEQUENCE</scope>
</reference>
<proteinExistence type="predicted"/>
<accession>A0A0V0GHK7</accession>
<name>A0A0V0GHK7_SOLCH</name>
<dbReference type="AlphaFoldDB" id="A0A0V0GHK7"/>
<evidence type="ECO:0000313" key="1">
    <source>
        <dbReference type="EMBL" id="JAP07470.1"/>
    </source>
</evidence>